<feature type="domain" description="NAD(P)-binding" evidence="1">
    <location>
        <begin position="4"/>
        <end position="308"/>
    </location>
</feature>
<dbReference type="Pfam" id="PF16363">
    <property type="entry name" value="GDP_Man_Dehyd"/>
    <property type="match status" value="1"/>
</dbReference>
<accession>A0ABY9T9T0</accession>
<organism evidence="2 3">
    <name type="scientific">Brevibacillus brevis</name>
    <name type="common">Bacillus brevis</name>
    <dbReference type="NCBI Taxonomy" id="1393"/>
    <lineage>
        <taxon>Bacteria</taxon>
        <taxon>Bacillati</taxon>
        <taxon>Bacillota</taxon>
        <taxon>Bacilli</taxon>
        <taxon>Bacillales</taxon>
        <taxon>Paenibacillaceae</taxon>
        <taxon>Brevibacillus</taxon>
    </lineage>
</organism>
<gene>
    <name evidence="2" type="ORF">RGB73_10080</name>
</gene>
<dbReference type="EMBL" id="CP134050">
    <property type="protein sequence ID" value="WNC16639.1"/>
    <property type="molecule type" value="Genomic_DNA"/>
</dbReference>
<evidence type="ECO:0000259" key="1">
    <source>
        <dbReference type="Pfam" id="PF16363"/>
    </source>
</evidence>
<evidence type="ECO:0000313" key="2">
    <source>
        <dbReference type="EMBL" id="WNC16639.1"/>
    </source>
</evidence>
<dbReference type="Gene3D" id="3.90.25.10">
    <property type="entry name" value="UDP-galactose 4-epimerase, domain 1"/>
    <property type="match status" value="1"/>
</dbReference>
<protein>
    <submittedName>
        <fullName evidence="2">GDP-mannose 4,6-dehydratase</fullName>
    </submittedName>
</protein>
<evidence type="ECO:0000313" key="3">
    <source>
        <dbReference type="Proteomes" id="UP001256827"/>
    </source>
</evidence>
<reference evidence="2 3" key="1">
    <citation type="submission" date="2023-09" db="EMBL/GenBank/DDBJ databases">
        <title>Complete Genome and Methylome dissection of Bacillus brevis NEB573 original source of BbsI restriction endonuclease.</title>
        <authorList>
            <person name="Fomenkov A."/>
            <person name="Roberts R.D."/>
        </authorList>
    </citation>
    <scope>NUCLEOTIDE SEQUENCE [LARGE SCALE GENOMIC DNA]</scope>
    <source>
        <strain evidence="2 3">NEB573</strain>
    </source>
</reference>
<dbReference type="InterPro" id="IPR016040">
    <property type="entry name" value="NAD(P)-bd_dom"/>
</dbReference>
<dbReference type="RefSeq" id="WP_310771484.1">
    <property type="nucleotide sequence ID" value="NZ_CP134050.1"/>
</dbReference>
<dbReference type="PANTHER" id="PTHR43000">
    <property type="entry name" value="DTDP-D-GLUCOSE 4,6-DEHYDRATASE-RELATED"/>
    <property type="match status" value="1"/>
</dbReference>
<dbReference type="CDD" id="cd05260">
    <property type="entry name" value="GDP_MD_SDR_e"/>
    <property type="match status" value="1"/>
</dbReference>
<name>A0ABY9T9T0_BREBE</name>
<dbReference type="SUPFAM" id="SSF51735">
    <property type="entry name" value="NAD(P)-binding Rossmann-fold domains"/>
    <property type="match status" value="1"/>
</dbReference>
<proteinExistence type="predicted"/>
<dbReference type="Gene3D" id="3.40.50.720">
    <property type="entry name" value="NAD(P)-binding Rossmann-like Domain"/>
    <property type="match status" value="1"/>
</dbReference>
<dbReference type="Proteomes" id="UP001256827">
    <property type="component" value="Chromosome"/>
</dbReference>
<dbReference type="InterPro" id="IPR036291">
    <property type="entry name" value="NAD(P)-bd_dom_sf"/>
</dbReference>
<sequence>MKALITGVSGFAGSHLAEYLLSRGDVEVFGTFRSQTRLDSHRQLFADVRLEKCDLTDAESVDRLIKEIRPDLIFHLAAQSFVPTSLHSPADTLVNNMVGQLNILEAVRKHEIDCKIQIACSSEEYGLVHPNETPIREDNPLRPLNPYAVSKVAQDFLGYQYYQSYGLKIIRTRAFHHTGPRREECYVTSNFAKQIAQIERGMQPPRVHVGNLQAVRDFTDVRDIVRAYWLSLERGDPGDVYNISSGTSITIEQMLKTLLAHTAIHVEIHVDTRRLRPSDVEIVLGESALFRSKTGWAPEISFQQSMEDLLNYWRRIIGEQQQAGGDQP</sequence>
<keyword evidence="3" id="KW-1185">Reference proteome</keyword>